<evidence type="ECO:0000313" key="3">
    <source>
        <dbReference type="Proteomes" id="UP000178188"/>
    </source>
</evidence>
<evidence type="ECO:0000313" key="2">
    <source>
        <dbReference type="EMBL" id="OGD09519.1"/>
    </source>
</evidence>
<reference evidence="2 3" key="1">
    <citation type="journal article" date="2016" name="Nat. Commun.">
        <title>Thousands of microbial genomes shed light on interconnected biogeochemical processes in an aquifer system.</title>
        <authorList>
            <person name="Anantharaman K."/>
            <person name="Brown C.T."/>
            <person name="Hug L.A."/>
            <person name="Sharon I."/>
            <person name="Castelle C.J."/>
            <person name="Probst A.J."/>
            <person name="Thomas B.C."/>
            <person name="Singh A."/>
            <person name="Wilkins M.J."/>
            <person name="Karaoz U."/>
            <person name="Brodie E.L."/>
            <person name="Williams K.H."/>
            <person name="Hubbard S.S."/>
            <person name="Banfield J.F."/>
        </authorList>
    </citation>
    <scope>NUCLEOTIDE SEQUENCE [LARGE SCALE GENOMIC DNA]</scope>
</reference>
<sequence>MLFSFILGLFILISWITRTKKWAIIICLGIAGGLAANRLGSLNIMNVGLGLVLLGLISLVN</sequence>
<proteinExistence type="predicted"/>
<name>A0A1F4ZSW9_9BACT</name>
<gene>
    <name evidence="2" type="ORF">A2395_03295</name>
</gene>
<feature type="transmembrane region" description="Helical" evidence="1">
    <location>
        <begin position="43"/>
        <end position="60"/>
    </location>
</feature>
<evidence type="ECO:0000256" key="1">
    <source>
        <dbReference type="SAM" id="Phobius"/>
    </source>
</evidence>
<dbReference type="Proteomes" id="UP000178188">
    <property type="component" value="Unassembled WGS sequence"/>
</dbReference>
<dbReference type="EMBL" id="MEXU01000052">
    <property type="protein sequence ID" value="OGD09519.1"/>
    <property type="molecule type" value="Genomic_DNA"/>
</dbReference>
<protein>
    <submittedName>
        <fullName evidence="2">Uncharacterized protein</fullName>
    </submittedName>
</protein>
<comment type="caution">
    <text evidence="2">The sequence shown here is derived from an EMBL/GenBank/DDBJ whole genome shotgun (WGS) entry which is preliminary data.</text>
</comment>
<organism evidence="2 3">
    <name type="scientific">Candidatus Amesbacteria bacterium RIFOXYB1_FULL_47_9</name>
    <dbReference type="NCBI Taxonomy" id="1797266"/>
    <lineage>
        <taxon>Bacteria</taxon>
        <taxon>Candidatus Amesiibacteriota</taxon>
    </lineage>
</organism>
<dbReference type="AlphaFoldDB" id="A0A1F4ZSW9"/>
<keyword evidence="1" id="KW-0812">Transmembrane</keyword>
<keyword evidence="1" id="KW-0472">Membrane</keyword>
<accession>A0A1F4ZSW9</accession>
<keyword evidence="1" id="KW-1133">Transmembrane helix</keyword>